<dbReference type="PANTHER" id="PTHR34354:SF1">
    <property type="entry name" value="NADPH-DEPENDENT 7-CYANO-7-DEAZAGUANINE REDUCTASE"/>
    <property type="match status" value="1"/>
</dbReference>
<comment type="subcellular location">
    <subcellularLocation>
        <location evidence="5">Cytoplasm</location>
    </subcellularLocation>
</comment>
<evidence type="ECO:0000259" key="6">
    <source>
        <dbReference type="Pfam" id="PF14819"/>
    </source>
</evidence>
<evidence type="ECO:0000313" key="7">
    <source>
        <dbReference type="EMBL" id="TVU69313.1"/>
    </source>
</evidence>
<dbReference type="InterPro" id="IPR029139">
    <property type="entry name" value="QueF_N"/>
</dbReference>
<evidence type="ECO:0000256" key="4">
    <source>
        <dbReference type="ARBA" id="ARBA00023002"/>
    </source>
</evidence>
<dbReference type="InterPro" id="IPR016428">
    <property type="entry name" value="QueF_type2"/>
</dbReference>
<dbReference type="OrthoDB" id="9789995at2"/>
<comment type="pathway">
    <text evidence="5">tRNA modification; tRNA-queuosine biosynthesis.</text>
</comment>
<dbReference type="PIRSF" id="PIRSF004750">
    <property type="entry name" value="Nitrile_oxidored_YqcD_prd"/>
    <property type="match status" value="1"/>
</dbReference>
<comment type="catalytic activity">
    <reaction evidence="5">
        <text>7-aminomethyl-7-carbaguanine + 2 NADP(+) = 7-cyano-7-carbaguanine + 2 NADPH + 3 H(+)</text>
        <dbReference type="Rhea" id="RHEA:13409"/>
        <dbReference type="ChEBI" id="CHEBI:15378"/>
        <dbReference type="ChEBI" id="CHEBI:45075"/>
        <dbReference type="ChEBI" id="CHEBI:57783"/>
        <dbReference type="ChEBI" id="CHEBI:58349"/>
        <dbReference type="ChEBI" id="CHEBI:58703"/>
        <dbReference type="EC" id="1.7.1.13"/>
    </reaction>
</comment>
<feature type="active site" description="Thioimide intermediate" evidence="5">
    <location>
        <position position="195"/>
    </location>
</feature>
<evidence type="ECO:0000256" key="1">
    <source>
        <dbReference type="ARBA" id="ARBA00022490"/>
    </source>
</evidence>
<dbReference type="Pfam" id="PF14819">
    <property type="entry name" value="QueF_N"/>
    <property type="match status" value="1"/>
</dbReference>
<dbReference type="AlphaFoldDB" id="A0A558HJK4"/>
<sequence>MAHPTAVNVPDEVRPETLKDAPLGRESAYPEQYDASLLFPIARAANRGPIGISDTALPFVGEDEWHAFEVSWLDESGKPWVRVARFRLPAASPNLIESKSWKLYLNSLNQSRFADQAAVQATLERDLAAAAGAPVEVRLLELNDAELNVGRLPGECLDDLPVTVEHYTPSPELLAADEDDIVSEDLHSHLLKSNCPVTGQPDWGSVWIRYRGPRIDRERLLAYLISYRQHQDFHEHCVEHLFVDLMARVKPESLLVMARYVRRGGLDISPWRATADLEGEARASLPLRLSRQ</sequence>
<dbReference type="Pfam" id="PF14489">
    <property type="entry name" value="QueF"/>
    <property type="match status" value="1"/>
</dbReference>
<evidence type="ECO:0000256" key="3">
    <source>
        <dbReference type="ARBA" id="ARBA00022857"/>
    </source>
</evidence>
<dbReference type="NCBIfam" id="TIGR03138">
    <property type="entry name" value="QueF"/>
    <property type="match status" value="1"/>
</dbReference>
<name>A0A558HJK4_9GAMM</name>
<evidence type="ECO:0000256" key="2">
    <source>
        <dbReference type="ARBA" id="ARBA00022785"/>
    </source>
</evidence>
<keyword evidence="2 5" id="KW-0671">Queuosine biosynthesis</keyword>
<comment type="function">
    <text evidence="5">Catalyzes the NADPH-dependent reduction of 7-cyano-7-deazaguanine (preQ0) to 7-aminomethyl-7-deazaguanine (preQ1).</text>
</comment>
<keyword evidence="4 5" id="KW-0560">Oxidoreductase</keyword>
<dbReference type="EC" id="1.7.1.13" evidence="5"/>
<proteinExistence type="inferred from homology"/>
<keyword evidence="3 5" id="KW-0521">NADP</keyword>
<comment type="caution">
    <text evidence="7">The sequence shown here is derived from an EMBL/GenBank/DDBJ whole genome shotgun (WGS) entry which is preliminary data.</text>
</comment>
<dbReference type="GO" id="GO:0033739">
    <property type="term" value="F:preQ1 synthase activity"/>
    <property type="evidence" value="ECO:0007669"/>
    <property type="project" value="UniProtKB-UniRule"/>
</dbReference>
<dbReference type="InterPro" id="IPR050084">
    <property type="entry name" value="NADPH_dep_7-cyano-7-deazaG_red"/>
</dbReference>
<dbReference type="Proteomes" id="UP000319941">
    <property type="component" value="Unassembled WGS sequence"/>
</dbReference>
<organism evidence="7 8">
    <name type="scientific">Cobetia crustatorum</name>
    <dbReference type="NCBI Taxonomy" id="553385"/>
    <lineage>
        <taxon>Bacteria</taxon>
        <taxon>Pseudomonadati</taxon>
        <taxon>Pseudomonadota</taxon>
        <taxon>Gammaproteobacteria</taxon>
        <taxon>Oceanospirillales</taxon>
        <taxon>Halomonadaceae</taxon>
        <taxon>Cobetia</taxon>
    </lineage>
</organism>
<feature type="active site" description="Proton donor" evidence="5">
    <location>
        <position position="202"/>
    </location>
</feature>
<dbReference type="InterPro" id="IPR043133">
    <property type="entry name" value="GTP-CH-I_C/QueF"/>
</dbReference>
<accession>A0A558HJK4</accession>
<feature type="binding site" evidence="5">
    <location>
        <begin position="234"/>
        <end position="235"/>
    </location>
    <ligand>
        <name>substrate</name>
    </ligand>
</feature>
<dbReference type="InterPro" id="IPR029500">
    <property type="entry name" value="QueF"/>
</dbReference>
<feature type="domain" description="NADPH-dependent 7-cyano-7-deazaguanine reductase N-terminal" evidence="6">
    <location>
        <begin position="29"/>
        <end position="139"/>
    </location>
</feature>
<comment type="subunit">
    <text evidence="5">Homodimer.</text>
</comment>
<keyword evidence="1 5" id="KW-0963">Cytoplasm</keyword>
<comment type="similarity">
    <text evidence="5">Belongs to the GTP cyclohydrolase I family. QueF type 2 subfamily.</text>
</comment>
<protein>
    <recommendedName>
        <fullName evidence="5">NADPH-dependent 7-cyano-7-deazaguanine reductase</fullName>
        <ecNumber evidence="5">1.7.1.13</ecNumber>
    </recommendedName>
    <alternativeName>
        <fullName evidence="5">7-cyano-7-carbaguanine reductase</fullName>
    </alternativeName>
    <alternativeName>
        <fullName evidence="5">NADPH-dependent nitrile oxidoreductase</fullName>
    </alternativeName>
    <alternativeName>
        <fullName evidence="5">PreQ(0) reductase</fullName>
    </alternativeName>
</protein>
<feature type="binding site" evidence="5">
    <location>
        <begin position="98"/>
        <end position="99"/>
    </location>
    <ligand>
        <name>NADPH</name>
        <dbReference type="ChEBI" id="CHEBI:57783"/>
    </ligand>
</feature>
<dbReference type="HAMAP" id="MF_00817">
    <property type="entry name" value="QueF_type2"/>
    <property type="match status" value="1"/>
</dbReference>
<dbReference type="RefSeq" id="WP_144727764.1">
    <property type="nucleotide sequence ID" value="NZ_CAWOWR010000137.1"/>
</dbReference>
<keyword evidence="8" id="KW-1185">Reference proteome</keyword>
<dbReference type="GO" id="GO:0005737">
    <property type="term" value="C:cytoplasm"/>
    <property type="evidence" value="ECO:0007669"/>
    <property type="project" value="UniProtKB-SubCell"/>
</dbReference>
<dbReference type="Gene3D" id="3.30.1130.10">
    <property type="match status" value="2"/>
</dbReference>
<gene>
    <name evidence="5 7" type="primary">queF</name>
    <name evidence="7" type="ORF">FQP86_12820</name>
</gene>
<evidence type="ECO:0000313" key="8">
    <source>
        <dbReference type="Proteomes" id="UP000319941"/>
    </source>
</evidence>
<dbReference type="STRING" id="553385.GCA_000591415_03726"/>
<dbReference type="UniPathway" id="UPA00392"/>
<dbReference type="GO" id="GO:0008616">
    <property type="term" value="P:tRNA queuosine(34) biosynthetic process"/>
    <property type="evidence" value="ECO:0007669"/>
    <property type="project" value="UniProtKB-UniRule"/>
</dbReference>
<evidence type="ECO:0000256" key="5">
    <source>
        <dbReference type="HAMAP-Rule" id="MF_00817"/>
    </source>
</evidence>
<feature type="binding site" evidence="5">
    <location>
        <begin position="263"/>
        <end position="264"/>
    </location>
    <ligand>
        <name>NADPH</name>
        <dbReference type="ChEBI" id="CHEBI:57783"/>
    </ligand>
</feature>
<reference evidence="7 8" key="1">
    <citation type="submission" date="2019-07" db="EMBL/GenBank/DDBJ databases">
        <title>Diversity of Bacteria from Kongsfjorden, Arctic.</title>
        <authorList>
            <person name="Yu Y."/>
        </authorList>
    </citation>
    <scope>NUCLEOTIDE SEQUENCE [LARGE SCALE GENOMIC DNA]</scope>
    <source>
        <strain evidence="7 8">SM1923</strain>
    </source>
</reference>
<dbReference type="SUPFAM" id="SSF55620">
    <property type="entry name" value="Tetrahydrobiopterin biosynthesis enzymes-like"/>
    <property type="match status" value="1"/>
</dbReference>
<dbReference type="EMBL" id="VNFH01000008">
    <property type="protein sequence ID" value="TVU69313.1"/>
    <property type="molecule type" value="Genomic_DNA"/>
</dbReference>
<dbReference type="PANTHER" id="PTHR34354">
    <property type="entry name" value="NADPH-DEPENDENT 7-CYANO-7-DEAZAGUANINE REDUCTASE"/>
    <property type="match status" value="1"/>
</dbReference>
<feature type="binding site" evidence="5">
    <location>
        <begin position="96"/>
        <end position="98"/>
    </location>
    <ligand>
        <name>substrate</name>
    </ligand>
</feature>